<dbReference type="EMBL" id="JBITMB010000003">
    <property type="protein sequence ID" value="MFI7441229.1"/>
    <property type="molecule type" value="Genomic_DNA"/>
</dbReference>
<feature type="compositionally biased region" description="Polar residues" evidence="1">
    <location>
        <begin position="45"/>
        <end position="58"/>
    </location>
</feature>
<reference evidence="2 3" key="1">
    <citation type="submission" date="2024-10" db="EMBL/GenBank/DDBJ databases">
        <title>The Natural Products Discovery Center: Release of the First 8490 Sequenced Strains for Exploring Actinobacteria Biosynthetic Diversity.</title>
        <authorList>
            <person name="Kalkreuter E."/>
            <person name="Kautsar S.A."/>
            <person name="Yang D."/>
            <person name="Bader C.D."/>
            <person name="Teijaro C.N."/>
            <person name="Fluegel L."/>
            <person name="Davis C.M."/>
            <person name="Simpson J.R."/>
            <person name="Lauterbach L."/>
            <person name="Steele A.D."/>
            <person name="Gui C."/>
            <person name="Meng S."/>
            <person name="Li G."/>
            <person name="Viehrig K."/>
            <person name="Ye F."/>
            <person name="Su P."/>
            <person name="Kiefer A.F."/>
            <person name="Nichols A."/>
            <person name="Cepeda A.J."/>
            <person name="Yan W."/>
            <person name="Fan B."/>
            <person name="Jiang Y."/>
            <person name="Adhikari A."/>
            <person name="Zheng C.-J."/>
            <person name="Schuster L."/>
            <person name="Cowan T.M."/>
            <person name="Smanski M.J."/>
            <person name="Chevrette M.G."/>
            <person name="De Carvalho L.P.S."/>
            <person name="Shen B."/>
        </authorList>
    </citation>
    <scope>NUCLEOTIDE SEQUENCE [LARGE SCALE GENOMIC DNA]</scope>
    <source>
        <strain evidence="2 3">NPDC049503</strain>
    </source>
</reference>
<keyword evidence="3" id="KW-1185">Reference proteome</keyword>
<comment type="caution">
    <text evidence="2">The sequence shown here is derived from an EMBL/GenBank/DDBJ whole genome shotgun (WGS) entry which is preliminary data.</text>
</comment>
<feature type="region of interest" description="Disordered" evidence="1">
    <location>
        <begin position="28"/>
        <end position="82"/>
    </location>
</feature>
<evidence type="ECO:0000313" key="2">
    <source>
        <dbReference type="EMBL" id="MFI7441229.1"/>
    </source>
</evidence>
<protein>
    <recommendedName>
        <fullName evidence="4">Lipoprotein</fullName>
    </recommendedName>
</protein>
<accession>A0ABW8A369</accession>
<organism evidence="2 3">
    <name type="scientific">Nonomuraea indica</name>
    <dbReference type="NCBI Taxonomy" id="1581193"/>
    <lineage>
        <taxon>Bacteria</taxon>
        <taxon>Bacillati</taxon>
        <taxon>Actinomycetota</taxon>
        <taxon>Actinomycetes</taxon>
        <taxon>Streptosporangiales</taxon>
        <taxon>Streptosporangiaceae</taxon>
        <taxon>Nonomuraea</taxon>
    </lineage>
</organism>
<evidence type="ECO:0008006" key="4">
    <source>
        <dbReference type="Google" id="ProtNLM"/>
    </source>
</evidence>
<dbReference type="Proteomes" id="UP001612928">
    <property type="component" value="Unassembled WGS sequence"/>
</dbReference>
<sequence>MKAWIQGAMGIAGVVSVLVGCGQAARPYVPKDAPGPAAGTGPSDGGTTEPSAGRSTEPGSVPSDGDGVAPSAVATLTPPKPGVETVSLGDKVRVRIEWPADADPRLRLVADYYLSSRRAVVTGDDRYLDNLESEAVGQAHEWVSEFAKQERSLRGVARLYNLRVQAVVGRAVQVNTCVDESRLRLISTRTGKAVARQPVWTREPYMQAVAARRGDDGVWRIRTFVHGSEGCGR</sequence>
<gene>
    <name evidence="2" type="ORF">ACIBP5_14835</name>
</gene>
<evidence type="ECO:0000313" key="3">
    <source>
        <dbReference type="Proteomes" id="UP001612928"/>
    </source>
</evidence>
<evidence type="ECO:0000256" key="1">
    <source>
        <dbReference type="SAM" id="MobiDB-lite"/>
    </source>
</evidence>
<proteinExistence type="predicted"/>
<dbReference type="RefSeq" id="WP_397021052.1">
    <property type="nucleotide sequence ID" value="NZ_JBITMB010000003.1"/>
</dbReference>
<name>A0ABW8A369_9ACTN</name>
<dbReference type="PROSITE" id="PS51257">
    <property type="entry name" value="PROKAR_LIPOPROTEIN"/>
    <property type="match status" value="1"/>
</dbReference>